<dbReference type="OrthoDB" id="9759544at2"/>
<dbReference type="InterPro" id="IPR042115">
    <property type="entry name" value="PriA_3primeBD_sf"/>
</dbReference>
<keyword evidence="6 12" id="KW-0347">Helicase</keyword>
<dbReference type="FunFam" id="3.40.50.300:FF:000489">
    <property type="entry name" value="Primosome assembly protein PriA"/>
    <property type="match status" value="1"/>
</dbReference>
<dbReference type="EMBL" id="FNPV01000005">
    <property type="protein sequence ID" value="SDY92704.1"/>
    <property type="molecule type" value="Genomic_DNA"/>
</dbReference>
<comment type="subunit">
    <text evidence="12">Component of the replication restart primosome.</text>
</comment>
<evidence type="ECO:0000313" key="16">
    <source>
        <dbReference type="Proteomes" id="UP000199230"/>
    </source>
</evidence>
<accession>A0A1H3NV54</accession>
<keyword evidence="1 12" id="KW-0639">Primosome</keyword>
<keyword evidence="7 12" id="KW-0862">Zinc</keyword>
<evidence type="ECO:0000256" key="2">
    <source>
        <dbReference type="ARBA" id="ARBA00022705"/>
    </source>
</evidence>
<dbReference type="GO" id="GO:0005524">
    <property type="term" value="F:ATP binding"/>
    <property type="evidence" value="ECO:0007669"/>
    <property type="project" value="UniProtKB-UniRule"/>
</dbReference>
<reference evidence="15 16" key="1">
    <citation type="submission" date="2016-10" db="EMBL/GenBank/DDBJ databases">
        <authorList>
            <person name="de Groot N.N."/>
        </authorList>
    </citation>
    <scope>NUCLEOTIDE SEQUENCE [LARGE SCALE GENOMIC DNA]</scope>
    <source>
        <strain evidence="15 16">APO</strain>
    </source>
</reference>
<feature type="binding site" evidence="12">
    <location>
        <position position="476"/>
    </location>
    <ligand>
        <name>Zn(2+)</name>
        <dbReference type="ChEBI" id="CHEBI:29105"/>
        <label>1</label>
    </ligand>
</feature>
<dbReference type="InterPro" id="IPR041222">
    <property type="entry name" value="PriA_3primeBD"/>
</dbReference>
<evidence type="ECO:0000259" key="13">
    <source>
        <dbReference type="PROSITE" id="PS51192"/>
    </source>
</evidence>
<gene>
    <name evidence="12" type="primary">priA</name>
    <name evidence="15" type="ORF">SAMN05192546_105306</name>
</gene>
<keyword evidence="9 12" id="KW-0238">DNA-binding</keyword>
<name>A0A1H3NV54_9FIRM</name>
<evidence type="ECO:0000256" key="8">
    <source>
        <dbReference type="ARBA" id="ARBA00022840"/>
    </source>
</evidence>
<feature type="binding site" evidence="12">
    <location>
        <position position="482"/>
    </location>
    <ligand>
        <name>Zn(2+)</name>
        <dbReference type="ChEBI" id="CHEBI:29105"/>
        <label>2</label>
    </ligand>
</feature>
<dbReference type="SMART" id="SM00487">
    <property type="entry name" value="DEXDc"/>
    <property type="match status" value="1"/>
</dbReference>
<evidence type="ECO:0000259" key="14">
    <source>
        <dbReference type="PROSITE" id="PS51194"/>
    </source>
</evidence>
<feature type="binding site" evidence="12">
    <location>
        <position position="516"/>
    </location>
    <ligand>
        <name>Zn(2+)</name>
        <dbReference type="ChEBI" id="CHEBI:29105"/>
        <label>1</label>
    </ligand>
</feature>
<dbReference type="GO" id="GO:0006270">
    <property type="term" value="P:DNA replication initiation"/>
    <property type="evidence" value="ECO:0007669"/>
    <property type="project" value="TreeGrafter"/>
</dbReference>
<dbReference type="Gene3D" id="3.40.50.300">
    <property type="entry name" value="P-loop containing nucleotide triphosphate hydrolases"/>
    <property type="match status" value="2"/>
</dbReference>
<sequence length="775" mass="89220">MSSNIKIASVILDHYHEKMDHYFDYLVPETYQKSIMPGMRVLVPFGKGNKTLEAYIMKVWDSKEISENLKFIYSLIESKSVMSTHHLKLVHWMKKHYLCRYIEGIRCFVPSGLVLKSNREVYYENGIRMVREKTSSKDTPKKVLYASIVTSMPPWEELKTLMKRAPAQLKVLEILREKKTLPLVELIRLAGTARQTVKSLETKNLVLIEKKIVSRNPFRNRPIIPYPAPVLTEDQLKVWRGIKESLAKDPQKPVLLHGITGSGKTEIYLHLIEENLEKGKDSIIMVPEISLTPQMIDRFRGRCGETVAVLHSHLTQGERLDEWRKIKDGKVKIVIGPRSAIFAPFRNLGMIIIDEAHESSYKSEQSPRYHAVDVARARSVFEKANLLMGSATPSVESYYQSLQQEFHLETLEERIPGARLPEIETVDMRQEFKDGNITLFSQKLICRIKERLERGEQSILFLNRRGYSTLVNCFHCGNTMKCDYCDIPMKWHRRDNRLKCHFCGWEQKTITQCPECQQELVYKGFGTQKIEETLKEYFPDASIMRMDMDTTRQKGSHEKLLQEFGEGKHDILLGTQMITKGLDFPNVTLVGVLMADASLGLPDFRASEKTFQLITQVAGRAGRGEISGNVVLQTYQPDHYAVSLAARQEYLAFYQKEIQLRKNFCYPPFSDMILITFSGTEEEKVKRSADVSYKSFIYLLEKQGNESIENIIMAPVVAPLTRAEGKYRYHLLLKSGDMSVNTLKKMIKYVLIENKEKLIDSSVTTVIDINPYILL</sequence>
<dbReference type="RefSeq" id="WP_093313557.1">
    <property type="nucleotide sequence ID" value="NZ_FNPV01000005.1"/>
</dbReference>
<dbReference type="NCBIfam" id="NF004066">
    <property type="entry name" value="PRK05580.1-3"/>
    <property type="match status" value="1"/>
</dbReference>
<comment type="cofactor">
    <cofactor evidence="12">
        <name>Zn(2+)</name>
        <dbReference type="ChEBI" id="CHEBI:29105"/>
    </cofactor>
    <text evidence="12">Binds 2 zinc ions per subunit.</text>
</comment>
<proteinExistence type="inferred from homology"/>
<dbReference type="SUPFAM" id="SSF52540">
    <property type="entry name" value="P-loop containing nucleoside triphosphate hydrolases"/>
    <property type="match status" value="2"/>
</dbReference>
<dbReference type="InterPro" id="IPR014001">
    <property type="entry name" value="Helicase_ATP-bd"/>
</dbReference>
<keyword evidence="16" id="KW-1185">Reference proteome</keyword>
<evidence type="ECO:0000256" key="6">
    <source>
        <dbReference type="ARBA" id="ARBA00022806"/>
    </source>
</evidence>
<feature type="binding site" evidence="12">
    <location>
        <position position="500"/>
    </location>
    <ligand>
        <name>Zn(2+)</name>
        <dbReference type="ChEBI" id="CHEBI:29105"/>
        <label>2</label>
    </ligand>
</feature>
<dbReference type="PANTHER" id="PTHR30580">
    <property type="entry name" value="PRIMOSOMAL PROTEIN N"/>
    <property type="match status" value="1"/>
</dbReference>
<dbReference type="Gene3D" id="3.40.1440.60">
    <property type="entry name" value="PriA, 3(prime) DNA-binding domain"/>
    <property type="match status" value="1"/>
</dbReference>
<evidence type="ECO:0000256" key="10">
    <source>
        <dbReference type="ARBA" id="ARBA00023235"/>
    </source>
</evidence>
<keyword evidence="8 12" id="KW-0067">ATP-binding</keyword>
<keyword evidence="10 12" id="KW-0413">Isomerase</keyword>
<dbReference type="Pfam" id="PF00270">
    <property type="entry name" value="DEAD"/>
    <property type="match status" value="1"/>
</dbReference>
<dbReference type="InterPro" id="IPR040498">
    <property type="entry name" value="PriA_CRR"/>
</dbReference>
<keyword evidence="2 12" id="KW-0235">DNA replication</keyword>
<evidence type="ECO:0000256" key="7">
    <source>
        <dbReference type="ARBA" id="ARBA00022833"/>
    </source>
</evidence>
<dbReference type="GO" id="GO:0016887">
    <property type="term" value="F:ATP hydrolysis activity"/>
    <property type="evidence" value="ECO:0007669"/>
    <property type="project" value="RHEA"/>
</dbReference>
<dbReference type="PROSITE" id="PS51192">
    <property type="entry name" value="HELICASE_ATP_BIND_1"/>
    <property type="match status" value="1"/>
</dbReference>
<evidence type="ECO:0000256" key="11">
    <source>
        <dbReference type="ARBA" id="ARBA00048988"/>
    </source>
</evidence>
<evidence type="ECO:0000256" key="1">
    <source>
        <dbReference type="ARBA" id="ARBA00022515"/>
    </source>
</evidence>
<comment type="catalytic activity">
    <reaction evidence="12">
        <text>Couples ATP hydrolysis with the unwinding of duplex DNA by translocating in the 3'-5' direction.</text>
        <dbReference type="EC" id="5.6.2.4"/>
    </reaction>
</comment>
<keyword evidence="3 12" id="KW-0479">Metal-binding</keyword>
<evidence type="ECO:0000256" key="12">
    <source>
        <dbReference type="HAMAP-Rule" id="MF_00983"/>
    </source>
</evidence>
<dbReference type="STRING" id="159292.SAMN05192546_105306"/>
<feature type="domain" description="Helicase C-terminal" evidence="14">
    <location>
        <begin position="509"/>
        <end position="675"/>
    </location>
</feature>
<dbReference type="PROSITE" id="PS51194">
    <property type="entry name" value="HELICASE_CTER"/>
    <property type="match status" value="1"/>
</dbReference>
<evidence type="ECO:0000313" key="15">
    <source>
        <dbReference type="EMBL" id="SDY92704.1"/>
    </source>
</evidence>
<dbReference type="GO" id="GO:1990077">
    <property type="term" value="C:primosome complex"/>
    <property type="evidence" value="ECO:0007669"/>
    <property type="project" value="UniProtKB-UniRule"/>
</dbReference>
<protein>
    <recommendedName>
        <fullName evidence="12">Replication restart protein PriA</fullName>
    </recommendedName>
    <alternativeName>
        <fullName evidence="12">ATP-dependent DNA helicase PriA</fullName>
        <ecNumber evidence="12">5.6.2.4</ecNumber>
    </alternativeName>
    <alternativeName>
        <fullName evidence="12">DNA 3'-5' helicase PriA</fullName>
    </alternativeName>
</protein>
<evidence type="ECO:0000256" key="9">
    <source>
        <dbReference type="ARBA" id="ARBA00023125"/>
    </source>
</evidence>
<dbReference type="InterPro" id="IPR011545">
    <property type="entry name" value="DEAD/DEAH_box_helicase_dom"/>
</dbReference>
<dbReference type="Pfam" id="PF17764">
    <property type="entry name" value="PriA_3primeBD"/>
    <property type="match status" value="1"/>
</dbReference>
<dbReference type="CDD" id="cd17929">
    <property type="entry name" value="DEXHc_priA"/>
    <property type="match status" value="1"/>
</dbReference>
<evidence type="ECO:0000256" key="5">
    <source>
        <dbReference type="ARBA" id="ARBA00022801"/>
    </source>
</evidence>
<comment type="catalytic activity">
    <reaction evidence="11 12">
        <text>ATP + H2O = ADP + phosphate + H(+)</text>
        <dbReference type="Rhea" id="RHEA:13065"/>
        <dbReference type="ChEBI" id="CHEBI:15377"/>
        <dbReference type="ChEBI" id="CHEBI:15378"/>
        <dbReference type="ChEBI" id="CHEBI:30616"/>
        <dbReference type="ChEBI" id="CHEBI:43474"/>
        <dbReference type="ChEBI" id="CHEBI:456216"/>
        <dbReference type="EC" id="5.6.2.4"/>
    </reaction>
</comment>
<dbReference type="PANTHER" id="PTHR30580:SF0">
    <property type="entry name" value="PRIMOSOMAL PROTEIN N"/>
    <property type="match status" value="1"/>
</dbReference>
<dbReference type="InterPro" id="IPR041236">
    <property type="entry name" value="PriA_C"/>
</dbReference>
<dbReference type="AlphaFoldDB" id="A0A1H3NV54"/>
<evidence type="ECO:0000256" key="4">
    <source>
        <dbReference type="ARBA" id="ARBA00022741"/>
    </source>
</evidence>
<dbReference type="Pfam" id="PF18319">
    <property type="entry name" value="Zn_ribbon_PriA"/>
    <property type="match status" value="1"/>
</dbReference>
<dbReference type="GO" id="GO:0008270">
    <property type="term" value="F:zinc ion binding"/>
    <property type="evidence" value="ECO:0007669"/>
    <property type="project" value="UniProtKB-UniRule"/>
</dbReference>
<comment type="function">
    <text evidence="12">Initiates the restart of stalled replication forks, which reloads the replicative helicase on sites other than the origin of replication. Recognizes and binds to abandoned replication forks and remodels them to uncover a helicase loading site. Promotes assembly of the primosome at these replication forks.</text>
</comment>
<dbReference type="InterPro" id="IPR005259">
    <property type="entry name" value="PriA"/>
</dbReference>
<comment type="similarity">
    <text evidence="12">Belongs to the helicase family. PriA subfamily.</text>
</comment>
<dbReference type="SMART" id="SM00490">
    <property type="entry name" value="HELICc"/>
    <property type="match status" value="1"/>
</dbReference>
<dbReference type="GO" id="GO:0006269">
    <property type="term" value="P:DNA replication, synthesis of primer"/>
    <property type="evidence" value="ECO:0007669"/>
    <property type="project" value="UniProtKB-KW"/>
</dbReference>
<dbReference type="Proteomes" id="UP000199230">
    <property type="component" value="Unassembled WGS sequence"/>
</dbReference>
<dbReference type="GO" id="GO:0006302">
    <property type="term" value="P:double-strand break repair"/>
    <property type="evidence" value="ECO:0007669"/>
    <property type="project" value="InterPro"/>
</dbReference>
<dbReference type="InterPro" id="IPR001650">
    <property type="entry name" value="Helicase_C-like"/>
</dbReference>
<feature type="binding site" evidence="12">
    <location>
        <position position="473"/>
    </location>
    <ligand>
        <name>Zn(2+)</name>
        <dbReference type="ChEBI" id="CHEBI:29105"/>
        <label>1</label>
    </ligand>
</feature>
<feature type="binding site" evidence="12">
    <location>
        <position position="513"/>
    </location>
    <ligand>
        <name>Zn(2+)</name>
        <dbReference type="ChEBI" id="CHEBI:29105"/>
        <label>1</label>
    </ligand>
</feature>
<dbReference type="GO" id="GO:0003677">
    <property type="term" value="F:DNA binding"/>
    <property type="evidence" value="ECO:0007669"/>
    <property type="project" value="UniProtKB-UniRule"/>
</dbReference>
<feature type="binding site" evidence="12">
    <location>
        <position position="503"/>
    </location>
    <ligand>
        <name>Zn(2+)</name>
        <dbReference type="ChEBI" id="CHEBI:29105"/>
        <label>2</label>
    </ligand>
</feature>
<dbReference type="InterPro" id="IPR027417">
    <property type="entry name" value="P-loop_NTPase"/>
</dbReference>
<evidence type="ECO:0000256" key="3">
    <source>
        <dbReference type="ARBA" id="ARBA00022723"/>
    </source>
</evidence>
<keyword evidence="5 12" id="KW-0378">Hydrolase</keyword>
<dbReference type="CDD" id="cd18804">
    <property type="entry name" value="SF2_C_priA"/>
    <property type="match status" value="1"/>
</dbReference>
<organism evidence="15 16">
    <name type="scientific">Tindallia californiensis</name>
    <dbReference type="NCBI Taxonomy" id="159292"/>
    <lineage>
        <taxon>Bacteria</taxon>
        <taxon>Bacillati</taxon>
        <taxon>Bacillota</taxon>
        <taxon>Clostridia</taxon>
        <taxon>Peptostreptococcales</taxon>
        <taxon>Tindalliaceae</taxon>
        <taxon>Tindallia</taxon>
    </lineage>
</organism>
<feature type="domain" description="Helicase ATP-binding" evidence="13">
    <location>
        <begin position="245"/>
        <end position="411"/>
    </location>
</feature>
<dbReference type="Pfam" id="PF00271">
    <property type="entry name" value="Helicase_C"/>
    <property type="match status" value="1"/>
</dbReference>
<dbReference type="HAMAP" id="MF_00983">
    <property type="entry name" value="PriA"/>
    <property type="match status" value="1"/>
</dbReference>
<dbReference type="GO" id="GO:0006310">
    <property type="term" value="P:DNA recombination"/>
    <property type="evidence" value="ECO:0007669"/>
    <property type="project" value="InterPro"/>
</dbReference>
<dbReference type="Pfam" id="PF18074">
    <property type="entry name" value="PriA_C"/>
    <property type="match status" value="1"/>
</dbReference>
<keyword evidence="4 12" id="KW-0547">Nucleotide-binding</keyword>
<dbReference type="GO" id="GO:0043138">
    <property type="term" value="F:3'-5' DNA helicase activity"/>
    <property type="evidence" value="ECO:0007669"/>
    <property type="project" value="UniProtKB-EC"/>
</dbReference>
<dbReference type="NCBIfam" id="TIGR00595">
    <property type="entry name" value="priA"/>
    <property type="match status" value="1"/>
</dbReference>
<dbReference type="EC" id="5.6.2.4" evidence="12"/>
<feature type="binding site" evidence="12">
    <location>
        <position position="485"/>
    </location>
    <ligand>
        <name>Zn(2+)</name>
        <dbReference type="ChEBI" id="CHEBI:29105"/>
        <label>2</label>
    </ligand>
</feature>